<name>A0A4R3KY13_9FIRM</name>
<gene>
    <name evidence="3" type="ORF">EDD65_103123</name>
</gene>
<sequence>MSLTASYVALVIILIRLLLKKAPKIFSYALWGVLLFRLICPFSFGSSLSLIHSKSNAIPKDIIYTQNPAINTGVETLDKVVNATIQNSLPSVRPEYSFNPIIWLSFVLMVKDMEMSCIDVYYSSALFNYHSI</sequence>
<accession>A0A4R3KY13</accession>
<feature type="transmembrane region" description="Helical" evidence="1">
    <location>
        <begin position="30"/>
        <end position="51"/>
    </location>
</feature>
<evidence type="ECO:0000313" key="4">
    <source>
        <dbReference type="Proteomes" id="UP000294567"/>
    </source>
</evidence>
<proteinExistence type="predicted"/>
<evidence type="ECO:0000259" key="2">
    <source>
        <dbReference type="Pfam" id="PF05569"/>
    </source>
</evidence>
<dbReference type="InterPro" id="IPR008756">
    <property type="entry name" value="Peptidase_M56"/>
</dbReference>
<dbReference type="AlphaFoldDB" id="A0A4R3KY13"/>
<feature type="domain" description="Peptidase M56" evidence="2">
    <location>
        <begin position="1"/>
        <end position="84"/>
    </location>
</feature>
<dbReference type="Proteomes" id="UP000294567">
    <property type="component" value="Unassembled WGS sequence"/>
</dbReference>
<protein>
    <submittedName>
        <fullName evidence="3">BlaR1 peptidase M56</fullName>
    </submittedName>
</protein>
<reference evidence="3 4" key="1">
    <citation type="submission" date="2019-03" db="EMBL/GenBank/DDBJ databases">
        <title>Genomic Encyclopedia of Type Strains, Phase IV (KMG-IV): sequencing the most valuable type-strain genomes for metagenomic binning, comparative biology and taxonomic classification.</title>
        <authorList>
            <person name="Goeker M."/>
        </authorList>
    </citation>
    <scope>NUCLEOTIDE SEQUENCE [LARGE SCALE GENOMIC DNA]</scope>
    <source>
        <strain evidence="3 4">DSM 26752</strain>
    </source>
</reference>
<dbReference type="EMBL" id="SMAE01000003">
    <property type="protein sequence ID" value="TCS90812.1"/>
    <property type="molecule type" value="Genomic_DNA"/>
</dbReference>
<evidence type="ECO:0000313" key="3">
    <source>
        <dbReference type="EMBL" id="TCS90812.1"/>
    </source>
</evidence>
<keyword evidence="4" id="KW-1185">Reference proteome</keyword>
<dbReference type="OrthoDB" id="9804799at2"/>
<keyword evidence="1" id="KW-0472">Membrane</keyword>
<evidence type="ECO:0000256" key="1">
    <source>
        <dbReference type="SAM" id="Phobius"/>
    </source>
</evidence>
<keyword evidence="1" id="KW-0812">Transmembrane</keyword>
<comment type="caution">
    <text evidence="3">The sequence shown here is derived from an EMBL/GenBank/DDBJ whole genome shotgun (WGS) entry which is preliminary data.</text>
</comment>
<dbReference type="RefSeq" id="WP_132026483.1">
    <property type="nucleotide sequence ID" value="NZ_CP068564.1"/>
</dbReference>
<organism evidence="3 4">
    <name type="scientific">Keratinibaculum paraultunense</name>
    <dbReference type="NCBI Taxonomy" id="1278232"/>
    <lineage>
        <taxon>Bacteria</taxon>
        <taxon>Bacillati</taxon>
        <taxon>Bacillota</taxon>
        <taxon>Tissierellia</taxon>
        <taxon>Tissierellales</taxon>
        <taxon>Tepidimicrobiaceae</taxon>
        <taxon>Keratinibaculum</taxon>
    </lineage>
</organism>
<dbReference type="Pfam" id="PF05569">
    <property type="entry name" value="Peptidase_M56"/>
    <property type="match status" value="1"/>
</dbReference>
<keyword evidence="1" id="KW-1133">Transmembrane helix</keyword>